<dbReference type="InterPro" id="IPR001296">
    <property type="entry name" value="Glyco_trans_1"/>
</dbReference>
<evidence type="ECO:0000313" key="5">
    <source>
        <dbReference type="EMBL" id="RFM31866.1"/>
    </source>
</evidence>
<organism evidence="5 6">
    <name type="scientific">Chitinophaga silvisoli</name>
    <dbReference type="NCBI Taxonomy" id="2291814"/>
    <lineage>
        <taxon>Bacteria</taxon>
        <taxon>Pseudomonadati</taxon>
        <taxon>Bacteroidota</taxon>
        <taxon>Chitinophagia</taxon>
        <taxon>Chitinophagales</taxon>
        <taxon>Chitinophagaceae</taxon>
        <taxon>Chitinophaga</taxon>
    </lineage>
</organism>
<dbReference type="Pfam" id="PF13439">
    <property type="entry name" value="Glyco_transf_4"/>
    <property type="match status" value="1"/>
</dbReference>
<dbReference type="EMBL" id="QTJV01000012">
    <property type="protein sequence ID" value="RFM31866.1"/>
    <property type="molecule type" value="Genomic_DNA"/>
</dbReference>
<dbReference type="Gene3D" id="3.40.50.2000">
    <property type="entry name" value="Glycogen Phosphorylase B"/>
    <property type="match status" value="2"/>
</dbReference>
<gene>
    <name evidence="5" type="ORF">DXN04_27285</name>
</gene>
<dbReference type="Pfam" id="PF00534">
    <property type="entry name" value="Glycos_transf_1"/>
    <property type="match status" value="1"/>
</dbReference>
<feature type="domain" description="Glycosyl transferase family 1" evidence="3">
    <location>
        <begin position="189"/>
        <end position="344"/>
    </location>
</feature>
<evidence type="ECO:0000256" key="1">
    <source>
        <dbReference type="ARBA" id="ARBA00022676"/>
    </source>
</evidence>
<keyword evidence="2 5" id="KW-0808">Transferase</keyword>
<reference evidence="5 6" key="1">
    <citation type="submission" date="2018-08" db="EMBL/GenBank/DDBJ databases">
        <title>Chitinophaga sp. K20C18050901, a novel bacterium isolated from forest soil.</title>
        <authorList>
            <person name="Wang C."/>
        </authorList>
    </citation>
    <scope>NUCLEOTIDE SEQUENCE [LARGE SCALE GENOMIC DNA]</scope>
    <source>
        <strain evidence="5 6">K20C18050901</strain>
    </source>
</reference>
<keyword evidence="1" id="KW-0328">Glycosyltransferase</keyword>
<dbReference type="GO" id="GO:0016757">
    <property type="term" value="F:glycosyltransferase activity"/>
    <property type="evidence" value="ECO:0007669"/>
    <property type="project" value="UniProtKB-KW"/>
</dbReference>
<dbReference type="PANTHER" id="PTHR12526:SF510">
    <property type="entry name" value="D-INOSITOL 3-PHOSPHATE GLYCOSYLTRANSFERASE"/>
    <property type="match status" value="1"/>
</dbReference>
<dbReference type="PANTHER" id="PTHR12526">
    <property type="entry name" value="GLYCOSYLTRANSFERASE"/>
    <property type="match status" value="1"/>
</dbReference>
<evidence type="ECO:0000259" key="3">
    <source>
        <dbReference type="Pfam" id="PF00534"/>
    </source>
</evidence>
<dbReference type="InterPro" id="IPR028098">
    <property type="entry name" value="Glyco_trans_4-like_N"/>
</dbReference>
<dbReference type="RefSeq" id="WP_116856574.1">
    <property type="nucleotide sequence ID" value="NZ_QTJV01000012.1"/>
</dbReference>
<feature type="domain" description="Glycosyltransferase subfamily 4-like N-terminal" evidence="4">
    <location>
        <begin position="17"/>
        <end position="178"/>
    </location>
</feature>
<evidence type="ECO:0000259" key="4">
    <source>
        <dbReference type="Pfam" id="PF13439"/>
    </source>
</evidence>
<keyword evidence="6" id="KW-1185">Reference proteome</keyword>
<accession>A0A3E1NVD1</accession>
<evidence type="ECO:0000313" key="6">
    <source>
        <dbReference type="Proteomes" id="UP000261174"/>
    </source>
</evidence>
<comment type="caution">
    <text evidence="5">The sequence shown here is derived from an EMBL/GenBank/DDBJ whole genome shotgun (WGS) entry which is preliminary data.</text>
</comment>
<name>A0A3E1NVD1_9BACT</name>
<proteinExistence type="predicted"/>
<dbReference type="AlphaFoldDB" id="A0A3E1NVD1"/>
<dbReference type="OrthoDB" id="9771846at2"/>
<dbReference type="SUPFAM" id="SSF53756">
    <property type="entry name" value="UDP-Glycosyltransferase/glycogen phosphorylase"/>
    <property type="match status" value="1"/>
</dbReference>
<dbReference type="Proteomes" id="UP000261174">
    <property type="component" value="Unassembled WGS sequence"/>
</dbReference>
<protein>
    <submittedName>
        <fullName evidence="5">Glycosyltransferase</fullName>
    </submittedName>
</protein>
<evidence type="ECO:0000256" key="2">
    <source>
        <dbReference type="ARBA" id="ARBA00022679"/>
    </source>
</evidence>
<sequence length="376" mass="42607">MGRKKILILGPAWPYRGGLAAYNERLAEELQKDADVEIWTFTLQYPKFLFPGKSQYATEPAPPHLKISRRINSINPLNWLKLGRQIRKMKPDLIIAKYWLPLMGPALGSLIRLGKRGNTKAFSILDNVVPHEKRPGDVAFTKYFLKPVDAFIAMSQSVLDDLKVFEPNKPVSLIPHPIYDNYGTPISKAAARAVLKLDAGKKYILFFGFIRQYKGLDLLLQAMADERLKQLDVHLVVAGEYYEDPVPYNELLAKLQLGDRVLMHTDFIPNDAVKNYFCAADLVVQPYKSATQSGISQIAYHFEKPMVVTRVGGLLEMVPDNVVGFQCEPEPADIAAKIEQYYVENREADMTAAVHVEKEKYSWDRLAKEILRLTGL</sequence>